<protein>
    <submittedName>
        <fullName evidence="3">Putative lipoprotein</fullName>
    </submittedName>
</protein>
<dbReference type="Gene3D" id="2.40.128.280">
    <property type="match status" value="1"/>
</dbReference>
<dbReference type="STRING" id="688246.Premu_1785"/>
<feature type="domain" description="Lipocalin-like" evidence="2">
    <location>
        <begin position="18"/>
        <end position="149"/>
    </location>
</feature>
<dbReference type="PROSITE" id="PS51257">
    <property type="entry name" value="PROKAR_LIPOPROTEIN"/>
    <property type="match status" value="1"/>
</dbReference>
<evidence type="ECO:0000256" key="1">
    <source>
        <dbReference type="SAM" id="SignalP"/>
    </source>
</evidence>
<gene>
    <name evidence="3" type="ORF">Premu_1785</name>
</gene>
<name>F8N606_9BACT</name>
<feature type="signal peptide" evidence="1">
    <location>
        <begin position="1"/>
        <end position="20"/>
    </location>
</feature>
<dbReference type="EMBL" id="GL945017">
    <property type="protein sequence ID" value="EGN57190.1"/>
    <property type="molecule type" value="Genomic_DNA"/>
</dbReference>
<evidence type="ECO:0000259" key="2">
    <source>
        <dbReference type="Pfam" id="PF16585"/>
    </source>
</evidence>
<keyword evidence="3" id="KW-0449">Lipoprotein</keyword>
<dbReference type="HOGENOM" id="CLU_146038_0_0_10"/>
<dbReference type="InterPro" id="IPR024311">
    <property type="entry name" value="Lipocalin-like"/>
</dbReference>
<sequence>MKKILYVFLTVMLVSAFSSCDLETVDNGKLDGFWHLERVDTLLTGGHRDLSNAKLFWSFEVRLMALQGGSAPFLYRFHQTGDSLIIYSPYTNDGHEEGNGVGGNKPVKDSSLLKDYGIEDLEVRYEKETLSGSRMVLRSHRLRLYFRKF</sequence>
<reference evidence="4" key="1">
    <citation type="journal article" date="2011" name="Stand. Genomic Sci.">
        <title>Non-contiguous finished genome sequence of the opportunistic oral pathogen Prevotella multisaccharivorax type strain (PPPA20).</title>
        <authorList>
            <person name="Pati A."/>
            <person name="Gronow S."/>
            <person name="Lu M."/>
            <person name="Lapidus A."/>
            <person name="Nolan M."/>
            <person name="Lucas S."/>
            <person name="Hammon N."/>
            <person name="Deshpande S."/>
            <person name="Cheng J.F."/>
            <person name="Tapia R."/>
            <person name="Han C."/>
            <person name="Goodwin L."/>
            <person name="Pitluck S."/>
            <person name="Liolios K."/>
            <person name="Pagani I."/>
            <person name="Mavromatis K."/>
            <person name="Mikhailova N."/>
            <person name="Huntemann M."/>
            <person name="Chen A."/>
            <person name="Palaniappan K."/>
            <person name="Land M."/>
            <person name="Hauser L."/>
            <person name="Detter J.C."/>
            <person name="Brambilla E.M."/>
            <person name="Rohde M."/>
            <person name="Goker M."/>
            <person name="Woyke T."/>
            <person name="Bristow J."/>
            <person name="Eisen J.A."/>
            <person name="Markowitz V."/>
            <person name="Hugenholtz P."/>
            <person name="Kyrpides N.C."/>
            <person name="Klenk H.P."/>
            <person name="Ivanova N."/>
        </authorList>
    </citation>
    <scope>NUCLEOTIDE SEQUENCE [LARGE SCALE GENOMIC DNA]</scope>
    <source>
        <strain evidence="4">DSM 17128</strain>
    </source>
</reference>
<dbReference type="Pfam" id="PF16585">
    <property type="entry name" value="Lipocalin_8"/>
    <property type="match status" value="1"/>
</dbReference>
<evidence type="ECO:0000313" key="3">
    <source>
        <dbReference type="EMBL" id="EGN57190.1"/>
    </source>
</evidence>
<evidence type="ECO:0000313" key="4">
    <source>
        <dbReference type="Proteomes" id="UP000002772"/>
    </source>
</evidence>
<keyword evidence="1" id="KW-0732">Signal</keyword>
<proteinExistence type="predicted"/>
<dbReference type="RefSeq" id="WP_007574562.1">
    <property type="nucleotide sequence ID" value="NZ_BPTS01000002.1"/>
</dbReference>
<dbReference type="Proteomes" id="UP000002772">
    <property type="component" value="Unassembled WGS sequence"/>
</dbReference>
<dbReference type="AlphaFoldDB" id="F8N606"/>
<organism evidence="3 4">
    <name type="scientific">Hallella multisaccharivorax DSM 17128</name>
    <dbReference type="NCBI Taxonomy" id="688246"/>
    <lineage>
        <taxon>Bacteria</taxon>
        <taxon>Pseudomonadati</taxon>
        <taxon>Bacteroidota</taxon>
        <taxon>Bacteroidia</taxon>
        <taxon>Bacteroidales</taxon>
        <taxon>Prevotellaceae</taxon>
        <taxon>Hallella</taxon>
    </lineage>
</organism>
<accession>F8N606</accession>
<feature type="chain" id="PRO_5003375755" evidence="1">
    <location>
        <begin position="21"/>
        <end position="149"/>
    </location>
</feature>
<keyword evidence="4" id="KW-1185">Reference proteome</keyword>
<dbReference type="eggNOG" id="ENOG5033DA0">
    <property type="taxonomic scope" value="Bacteria"/>
</dbReference>